<dbReference type="RefSeq" id="WP_206844351.1">
    <property type="nucleotide sequence ID" value="NZ_CP065956.1"/>
</dbReference>
<protein>
    <submittedName>
        <fullName evidence="1">DUF2924 domain-containing protein</fullName>
    </submittedName>
</protein>
<dbReference type="Proteomes" id="UP000663088">
    <property type="component" value="Chromosome"/>
</dbReference>
<reference evidence="1 2" key="1">
    <citation type="submission" date="2020-12" db="EMBL/GenBank/DDBJ databases">
        <authorList>
            <person name="Awala S.I."/>
            <person name="Gwak J.-H."/>
            <person name="Kim S.-J."/>
            <person name="Rhee S.-K."/>
        </authorList>
    </citation>
    <scope>NUCLEOTIDE SEQUENCE [LARGE SCALE GENOMIC DNA]</scope>
    <source>
        <strain evidence="1 2">IT5</strain>
    </source>
</reference>
<gene>
    <name evidence="1" type="ORF">EM20IM_06205</name>
</gene>
<dbReference type="InterPro" id="IPR021322">
    <property type="entry name" value="DUF2924"/>
</dbReference>
<evidence type="ECO:0000313" key="1">
    <source>
        <dbReference type="EMBL" id="QSR86103.1"/>
    </source>
</evidence>
<keyword evidence="2" id="KW-1185">Reference proteome</keyword>
<dbReference type="Pfam" id="PF11149">
    <property type="entry name" value="DUF2924"/>
    <property type="match status" value="1"/>
</dbReference>
<evidence type="ECO:0000313" key="2">
    <source>
        <dbReference type="Proteomes" id="UP000663088"/>
    </source>
</evidence>
<accession>A0ABX7PTW4</accession>
<organism evidence="1 2">
    <name type="scientific">Candidatus Methylacidiphilum infernorum</name>
    <dbReference type="NCBI Taxonomy" id="511746"/>
    <lineage>
        <taxon>Bacteria</taxon>
        <taxon>Pseudomonadati</taxon>
        <taxon>Verrucomicrobiota</taxon>
        <taxon>Methylacidiphilae</taxon>
        <taxon>Methylacidiphilales</taxon>
        <taxon>Methylacidiphilaceae</taxon>
        <taxon>Methylacidiphilum (ex Ratnadevi et al. 2023)</taxon>
    </lineage>
</organism>
<dbReference type="EMBL" id="CP065956">
    <property type="protein sequence ID" value="QSR86103.1"/>
    <property type="molecule type" value="Genomic_DNA"/>
</dbReference>
<sequence>MNTDIYKEIMNLSRMTVGDLREKYLEVFGEETRSHYKDFLHKRIAWRLQALTQGDLSEQARRPPRNENT</sequence>
<name>A0ABX7PTW4_9BACT</name>
<proteinExistence type="predicted"/>